<sequence>MSTKLGFTFYPKDWWTSETYFTLSPAQRYLFLECLFIMYSNGGYLSNNRELLENRLRTQISESDWNIVTKEFFLEGDNYTSSSVNKRLKRAISNRENGKKGGAPKGNSNAQKQPNQPKKTTQNNPPLEREGERESKIEIEYNINNDKSEDLSNNQNSNNQNNFSDLEQKVFKIWNIYNGKKMSFKIDFENFVEKTKGVEIDFEKLYRNAIPHNKVYFQTWLNKFFPKSQKQVFKKPTIQEIQEYCFERNNQVDPEKFFDHYESNGWMIGGKSKMKDWKAAIRTWEKNSFNNQNQNQNGQQQERFIGRQSIDTIQHNATAGYEAAERVRKQMLNNSD</sequence>
<feature type="region of interest" description="Disordered" evidence="3">
    <location>
        <begin position="91"/>
        <end position="136"/>
    </location>
</feature>
<feature type="compositionally biased region" description="Low complexity" evidence="3">
    <location>
        <begin position="111"/>
        <end position="126"/>
    </location>
</feature>
<dbReference type="AlphaFoldDB" id="A0A163X8Z3"/>
<dbReference type="GO" id="GO:0005525">
    <property type="term" value="F:GTP binding"/>
    <property type="evidence" value="ECO:0007669"/>
    <property type="project" value="UniProtKB-KW"/>
</dbReference>
<proteinExistence type="predicted"/>
<keyword evidence="1" id="KW-0547">Nucleotide-binding</keyword>
<accession>A0A163X8Z3</accession>
<gene>
    <name evidence="4" type="ORF">AV926_14125</name>
</gene>
<protein>
    <submittedName>
        <fullName evidence="4">Uncharacterized protein</fullName>
    </submittedName>
</protein>
<dbReference type="InterPro" id="IPR008280">
    <property type="entry name" value="Tub_FtsZ_C"/>
</dbReference>
<evidence type="ECO:0000256" key="2">
    <source>
        <dbReference type="ARBA" id="ARBA00023134"/>
    </source>
</evidence>
<comment type="caution">
    <text evidence="4">The sequence shown here is derived from an EMBL/GenBank/DDBJ whole genome shotgun (WGS) entry which is preliminary data.</text>
</comment>
<evidence type="ECO:0000313" key="5">
    <source>
        <dbReference type="Proteomes" id="UP000076630"/>
    </source>
</evidence>
<dbReference type="Proteomes" id="UP000076630">
    <property type="component" value="Unassembled WGS sequence"/>
</dbReference>
<keyword evidence="5" id="KW-1185">Reference proteome</keyword>
<evidence type="ECO:0000256" key="1">
    <source>
        <dbReference type="ARBA" id="ARBA00022741"/>
    </source>
</evidence>
<dbReference type="EMBL" id="LQNU01000070">
    <property type="protein sequence ID" value="KZE77507.1"/>
    <property type="molecule type" value="Genomic_DNA"/>
</dbReference>
<dbReference type="SUPFAM" id="SSF55307">
    <property type="entry name" value="Tubulin C-terminal domain-like"/>
    <property type="match status" value="1"/>
</dbReference>
<evidence type="ECO:0000256" key="3">
    <source>
        <dbReference type="SAM" id="MobiDB-lite"/>
    </source>
</evidence>
<keyword evidence="2" id="KW-0342">GTP-binding</keyword>
<reference evidence="4 5" key="1">
    <citation type="submission" date="2016-01" db="EMBL/GenBank/DDBJ databases">
        <title>Whole genome sequencing of Myroides marinus L41.</title>
        <authorList>
            <person name="Hong K.W."/>
        </authorList>
    </citation>
    <scope>NUCLEOTIDE SEQUENCE [LARGE SCALE GENOMIC DNA]</scope>
    <source>
        <strain evidence="4 5">L41</strain>
    </source>
</reference>
<name>A0A163X8Z3_9FLAO</name>
<feature type="compositionally biased region" description="Basic and acidic residues" evidence="3">
    <location>
        <begin position="127"/>
        <end position="136"/>
    </location>
</feature>
<evidence type="ECO:0000313" key="4">
    <source>
        <dbReference type="EMBL" id="KZE77507.1"/>
    </source>
</evidence>
<organism evidence="4 5">
    <name type="scientific">Myroides marinus</name>
    <dbReference type="NCBI Taxonomy" id="703342"/>
    <lineage>
        <taxon>Bacteria</taxon>
        <taxon>Pseudomonadati</taxon>
        <taxon>Bacteroidota</taxon>
        <taxon>Flavobacteriia</taxon>
        <taxon>Flavobacteriales</taxon>
        <taxon>Flavobacteriaceae</taxon>
        <taxon>Myroides</taxon>
    </lineage>
</organism>
<dbReference type="RefSeq" id="WP_052243509.1">
    <property type="nucleotide sequence ID" value="NZ_JWJO01000012.1"/>
</dbReference>